<dbReference type="Proteomes" id="UP000823941">
    <property type="component" value="Chromosome 6"/>
</dbReference>
<sequence length="82" mass="8867">MTGPARYTADTGKCLHNSVIMRLSPLLITDKTLRYRAMEPARRFIPFTWGCSNINKGGTGAAGAAAFFRPPNDNAIGHGMGR</sequence>
<evidence type="ECO:0000313" key="2">
    <source>
        <dbReference type="Proteomes" id="UP000823941"/>
    </source>
</evidence>
<protein>
    <submittedName>
        <fullName evidence="1">Uncharacterized protein</fullName>
    </submittedName>
</protein>
<comment type="caution">
    <text evidence="1">The sequence shown here is derived from an EMBL/GenBank/DDBJ whole genome shotgun (WGS) entry which is preliminary data.</text>
</comment>
<dbReference type="EMBL" id="JAHIBW010000006">
    <property type="protein sequence ID" value="KAG7310075.1"/>
    <property type="molecule type" value="Genomic_DNA"/>
</dbReference>
<organism evidence="1 2">
    <name type="scientific">Plutella xylostella</name>
    <name type="common">Diamondback moth</name>
    <name type="synonym">Plutella maculipennis</name>
    <dbReference type="NCBI Taxonomy" id="51655"/>
    <lineage>
        <taxon>Eukaryota</taxon>
        <taxon>Metazoa</taxon>
        <taxon>Ecdysozoa</taxon>
        <taxon>Arthropoda</taxon>
        <taxon>Hexapoda</taxon>
        <taxon>Insecta</taxon>
        <taxon>Pterygota</taxon>
        <taxon>Neoptera</taxon>
        <taxon>Endopterygota</taxon>
        <taxon>Lepidoptera</taxon>
        <taxon>Glossata</taxon>
        <taxon>Ditrysia</taxon>
        <taxon>Yponomeutoidea</taxon>
        <taxon>Plutellidae</taxon>
        <taxon>Plutella</taxon>
    </lineage>
</organism>
<evidence type="ECO:0000313" key="1">
    <source>
        <dbReference type="EMBL" id="KAG7310075.1"/>
    </source>
</evidence>
<reference evidence="1 2" key="1">
    <citation type="submission" date="2021-06" db="EMBL/GenBank/DDBJ databases">
        <title>A haploid diamondback moth (Plutella xylostella L.) genome assembly resolves 31 chromosomes and identifies a diamide resistance mutation.</title>
        <authorList>
            <person name="Ward C.M."/>
            <person name="Perry K.D."/>
            <person name="Baker G."/>
            <person name="Powis K."/>
            <person name="Heckel D.G."/>
            <person name="Baxter S.W."/>
        </authorList>
    </citation>
    <scope>NUCLEOTIDE SEQUENCE [LARGE SCALE GENOMIC DNA]</scope>
    <source>
        <strain evidence="1 2">LV</strain>
        <tissue evidence="1">Single pupa</tissue>
    </source>
</reference>
<name>A0ABQ7QYE9_PLUXY</name>
<proteinExistence type="predicted"/>
<keyword evidence="2" id="KW-1185">Reference proteome</keyword>
<gene>
    <name evidence="1" type="ORF">JYU34_004615</name>
</gene>
<accession>A0ABQ7QYE9</accession>